<feature type="transmembrane region" description="Helical" evidence="7">
    <location>
        <begin position="152"/>
        <end position="177"/>
    </location>
</feature>
<dbReference type="Proteomes" id="UP000239471">
    <property type="component" value="Unassembled WGS sequence"/>
</dbReference>
<dbReference type="PANTHER" id="PTHR30193:SF37">
    <property type="entry name" value="INNER MEMBRANE ABC TRANSPORTER PERMEASE PROTEIN YCJO"/>
    <property type="match status" value="1"/>
</dbReference>
<comment type="subcellular location">
    <subcellularLocation>
        <location evidence="1 7">Cell membrane</location>
        <topology evidence="1 7">Multi-pass membrane protein</topology>
    </subcellularLocation>
</comment>
<reference evidence="9 10" key="1">
    <citation type="submission" date="2018-03" db="EMBL/GenBank/DDBJ databases">
        <title>Genome sequence of Clostridium vincentii DSM 10228.</title>
        <authorList>
            <person name="Poehlein A."/>
            <person name="Daniel R."/>
        </authorList>
    </citation>
    <scope>NUCLEOTIDE SEQUENCE [LARGE SCALE GENOMIC DNA]</scope>
    <source>
        <strain evidence="9 10">DSM 10228</strain>
    </source>
</reference>
<organism evidence="9 10">
    <name type="scientific">Clostridium vincentii</name>
    <dbReference type="NCBI Taxonomy" id="52704"/>
    <lineage>
        <taxon>Bacteria</taxon>
        <taxon>Bacillati</taxon>
        <taxon>Bacillota</taxon>
        <taxon>Clostridia</taxon>
        <taxon>Eubacteriales</taxon>
        <taxon>Clostridiaceae</taxon>
        <taxon>Clostridium</taxon>
    </lineage>
</organism>
<feature type="transmembrane region" description="Helical" evidence="7">
    <location>
        <begin position="104"/>
        <end position="124"/>
    </location>
</feature>
<evidence type="ECO:0000256" key="2">
    <source>
        <dbReference type="ARBA" id="ARBA00022448"/>
    </source>
</evidence>
<dbReference type="Pfam" id="PF00528">
    <property type="entry name" value="BPD_transp_1"/>
    <property type="match status" value="1"/>
</dbReference>
<evidence type="ECO:0000256" key="5">
    <source>
        <dbReference type="ARBA" id="ARBA00022989"/>
    </source>
</evidence>
<evidence type="ECO:0000256" key="6">
    <source>
        <dbReference type="ARBA" id="ARBA00023136"/>
    </source>
</evidence>
<keyword evidence="5 7" id="KW-1133">Transmembrane helix</keyword>
<keyword evidence="3" id="KW-1003">Cell membrane</keyword>
<evidence type="ECO:0000259" key="8">
    <source>
        <dbReference type="PROSITE" id="PS50928"/>
    </source>
</evidence>
<comment type="similarity">
    <text evidence="7">Belongs to the binding-protein-dependent transport system permease family.</text>
</comment>
<keyword evidence="4 7" id="KW-0812">Transmembrane</keyword>
<dbReference type="SUPFAM" id="SSF161098">
    <property type="entry name" value="MetI-like"/>
    <property type="match status" value="1"/>
</dbReference>
<dbReference type="RefSeq" id="WP_106058775.1">
    <property type="nucleotide sequence ID" value="NZ_PVXQ01000005.1"/>
</dbReference>
<dbReference type="PANTHER" id="PTHR30193">
    <property type="entry name" value="ABC TRANSPORTER PERMEASE PROTEIN"/>
    <property type="match status" value="1"/>
</dbReference>
<evidence type="ECO:0000256" key="4">
    <source>
        <dbReference type="ARBA" id="ARBA00022692"/>
    </source>
</evidence>
<evidence type="ECO:0000313" key="10">
    <source>
        <dbReference type="Proteomes" id="UP000239471"/>
    </source>
</evidence>
<dbReference type="InterPro" id="IPR035906">
    <property type="entry name" value="MetI-like_sf"/>
</dbReference>
<dbReference type="AlphaFoldDB" id="A0A2T0BIT3"/>
<protein>
    <submittedName>
        <fullName evidence="9">sn-glycerol-3-phosphate transport system permease protein UgpA</fullName>
    </submittedName>
</protein>
<feature type="transmembrane region" description="Helical" evidence="7">
    <location>
        <begin position="198"/>
        <end position="221"/>
    </location>
</feature>
<dbReference type="SUPFAM" id="SSF160964">
    <property type="entry name" value="MalF N-terminal region-like"/>
    <property type="match status" value="1"/>
</dbReference>
<feature type="transmembrane region" description="Helical" evidence="7">
    <location>
        <begin position="258"/>
        <end position="280"/>
    </location>
</feature>
<feature type="transmembrane region" description="Helical" evidence="7">
    <location>
        <begin position="71"/>
        <end position="92"/>
    </location>
</feature>
<dbReference type="CDD" id="cd06261">
    <property type="entry name" value="TM_PBP2"/>
    <property type="match status" value="1"/>
</dbReference>
<dbReference type="GO" id="GO:0055085">
    <property type="term" value="P:transmembrane transport"/>
    <property type="evidence" value="ECO:0007669"/>
    <property type="project" value="InterPro"/>
</dbReference>
<dbReference type="InterPro" id="IPR000515">
    <property type="entry name" value="MetI-like"/>
</dbReference>
<keyword evidence="10" id="KW-1185">Reference proteome</keyword>
<dbReference type="InterPro" id="IPR051393">
    <property type="entry name" value="ABC_transporter_permease"/>
</dbReference>
<comment type="caution">
    <text evidence="9">The sequence shown here is derived from an EMBL/GenBank/DDBJ whole genome shotgun (WGS) entry which is preliminary data.</text>
</comment>
<feature type="transmembrane region" description="Helical" evidence="7">
    <location>
        <begin position="12"/>
        <end position="33"/>
    </location>
</feature>
<keyword evidence="6 7" id="KW-0472">Membrane</keyword>
<keyword evidence="2 7" id="KW-0813">Transport</keyword>
<sequence>MIEAKKIRPYVMITPALMIFVLFAIYPIGYMIYLSFNNWDLISPVKEFIGLNNFKDLLQDELFIQVIKNSIVYMVLTVSGTMLIGILLALFLNKDTRINRILQSVTFAPYIVSLVSVAFIWKWIMDTDYGLLNYFMNLIGLDSVNWLNDTNLALISVAIISIWKSLGYNALIILAGLKGVPKYIYEAAELDEAKPIKLFFKITLPMISPSLFFLAIMNIIASFKVFETIALVTGGGPMNSTNTLVFYIYEYGFRFNKIGYASAAGVILFAIIAILTVLYFKALGKKVHYR</sequence>
<dbReference type="EMBL" id="PVXQ01000005">
    <property type="protein sequence ID" value="PRR83799.1"/>
    <property type="molecule type" value="Genomic_DNA"/>
</dbReference>
<accession>A0A2T0BIT3</accession>
<feature type="domain" description="ABC transmembrane type-1" evidence="8">
    <location>
        <begin position="67"/>
        <end position="279"/>
    </location>
</feature>
<proteinExistence type="inferred from homology"/>
<evidence type="ECO:0000256" key="1">
    <source>
        <dbReference type="ARBA" id="ARBA00004651"/>
    </source>
</evidence>
<evidence type="ECO:0000256" key="7">
    <source>
        <dbReference type="RuleBase" id="RU363032"/>
    </source>
</evidence>
<dbReference type="Gene3D" id="1.10.3720.10">
    <property type="entry name" value="MetI-like"/>
    <property type="match status" value="1"/>
</dbReference>
<name>A0A2T0BIT3_9CLOT</name>
<dbReference type="OrthoDB" id="9779462at2"/>
<dbReference type="GO" id="GO:0005886">
    <property type="term" value="C:plasma membrane"/>
    <property type="evidence" value="ECO:0007669"/>
    <property type="project" value="UniProtKB-SubCell"/>
</dbReference>
<evidence type="ECO:0000256" key="3">
    <source>
        <dbReference type="ARBA" id="ARBA00022475"/>
    </source>
</evidence>
<evidence type="ECO:0000313" key="9">
    <source>
        <dbReference type="EMBL" id="PRR83799.1"/>
    </source>
</evidence>
<gene>
    <name evidence="9" type="primary">ugpA_2</name>
    <name evidence="9" type="ORF">CLVI_07460</name>
</gene>
<dbReference type="PROSITE" id="PS50928">
    <property type="entry name" value="ABC_TM1"/>
    <property type="match status" value="1"/>
</dbReference>